<proteinExistence type="inferred from homology"/>
<gene>
    <name evidence="4" type="ORF">SAMN05421827_101471</name>
</gene>
<dbReference type="STRING" id="405671.SAMN05421827_101471"/>
<name>A0A1G7NRI0_9SPHI</name>
<dbReference type="OrthoDB" id="9780932at2"/>
<dbReference type="SUPFAM" id="SSF53474">
    <property type="entry name" value="alpha/beta-Hydrolases"/>
    <property type="match status" value="1"/>
</dbReference>
<reference evidence="5" key="1">
    <citation type="submission" date="2016-10" db="EMBL/GenBank/DDBJ databases">
        <authorList>
            <person name="Varghese N."/>
            <person name="Submissions S."/>
        </authorList>
    </citation>
    <scope>NUCLEOTIDE SEQUENCE [LARGE SCALE GENOMIC DNA]</scope>
    <source>
        <strain evidence="5">DSM 17933</strain>
    </source>
</reference>
<dbReference type="Pfam" id="PF00561">
    <property type="entry name" value="Abhydrolase_1"/>
    <property type="match status" value="1"/>
</dbReference>
<dbReference type="AlphaFoldDB" id="A0A1G7NRI0"/>
<comment type="similarity">
    <text evidence="1">Belongs to the AB hydrolase superfamily.</text>
</comment>
<dbReference type="EMBL" id="FNCH01000001">
    <property type="protein sequence ID" value="SDF76688.1"/>
    <property type="molecule type" value="Genomic_DNA"/>
</dbReference>
<evidence type="ECO:0000313" key="4">
    <source>
        <dbReference type="EMBL" id="SDF76688.1"/>
    </source>
</evidence>
<accession>A0A1G7NRI0</accession>
<evidence type="ECO:0000256" key="2">
    <source>
        <dbReference type="ARBA" id="ARBA00022801"/>
    </source>
</evidence>
<dbReference type="FunFam" id="3.40.50.1820:FF:000042">
    <property type="entry name" value="probable strigolactone esterase DAD2"/>
    <property type="match status" value="1"/>
</dbReference>
<dbReference type="InterPro" id="IPR000073">
    <property type="entry name" value="AB_hydrolase_1"/>
</dbReference>
<dbReference type="Gene3D" id="3.40.50.1820">
    <property type="entry name" value="alpha/beta hydrolase"/>
    <property type="match status" value="1"/>
</dbReference>
<evidence type="ECO:0000259" key="3">
    <source>
        <dbReference type="Pfam" id="PF00561"/>
    </source>
</evidence>
<organism evidence="4 5">
    <name type="scientific">Pedobacter terrae</name>
    <dbReference type="NCBI Taxonomy" id="405671"/>
    <lineage>
        <taxon>Bacteria</taxon>
        <taxon>Pseudomonadati</taxon>
        <taxon>Bacteroidota</taxon>
        <taxon>Sphingobacteriia</taxon>
        <taxon>Sphingobacteriales</taxon>
        <taxon>Sphingobacteriaceae</taxon>
        <taxon>Pedobacter</taxon>
    </lineage>
</organism>
<keyword evidence="5" id="KW-1185">Reference proteome</keyword>
<dbReference type="Proteomes" id="UP000199643">
    <property type="component" value="Unassembled WGS sequence"/>
</dbReference>
<dbReference type="PANTHER" id="PTHR43039">
    <property type="entry name" value="ESTERASE-RELATED"/>
    <property type="match status" value="1"/>
</dbReference>
<protein>
    <submittedName>
        <fullName evidence="4">Sigma-B regulation protein RsbQ</fullName>
    </submittedName>
</protein>
<keyword evidence="2" id="KW-0378">Hydrolase</keyword>
<evidence type="ECO:0000256" key="1">
    <source>
        <dbReference type="ARBA" id="ARBA00008645"/>
    </source>
</evidence>
<evidence type="ECO:0000313" key="5">
    <source>
        <dbReference type="Proteomes" id="UP000199643"/>
    </source>
</evidence>
<dbReference type="InterPro" id="IPR029058">
    <property type="entry name" value="AB_hydrolase_fold"/>
</dbReference>
<sequence length="285" mass="31728">MHRYTLFNLETLTLELPTSLVNKYNLKVEGNLEAAQTLVFAHGFGTDQTSWRFVKEAFSENYRLVLYDNIGGGKSDPNAFSPIKYQELNTYASDLLEIVNVLNLKSVVLVAHSVSSMIGILAAIRNPAAFSKLILVGASPRYLNDEDYEGGFSRDDLDVLFKSMTANYYAWASGFSSVAMRNYEKPELGKEFASTLSELQPNVALSVAKVIFQSDCRLALPTLKNNVLIIQMKNDVAVPEAVGRYLHTHIEHSKLLEIDVEGHFPQLSAPDLLSVAIESFLNEQN</sequence>
<feature type="domain" description="AB hydrolase-1" evidence="3">
    <location>
        <begin position="37"/>
        <end position="269"/>
    </location>
</feature>
<dbReference type="GO" id="GO:0016787">
    <property type="term" value="F:hydrolase activity"/>
    <property type="evidence" value="ECO:0007669"/>
    <property type="project" value="UniProtKB-KW"/>
</dbReference>